<sequence length="206" mass="23743">MNLQHPFTLLLAGPSGCGKTVFISRLIQLCRTRISPPIDRVVYVYHQHQHTFEQLARDSPVPIQFAESLDLAELTGNCFLVIDDFMGDKAVESKVADYFIKKSHHQNTSVAYMVQNVFHTSPLHRTISLNSHYIWLGKNPRSADQILRLALQVFPKNHRFLREAYEDATKDAYGYLFLDFKQTTPNEHRVRSCVLDDEPVVYVPRV</sequence>
<dbReference type="InterPro" id="IPR006758">
    <property type="entry name" value="A32L"/>
</dbReference>
<accession>A0ABD0LLR6</accession>
<evidence type="ECO:0000313" key="2">
    <source>
        <dbReference type="Proteomes" id="UP001519460"/>
    </source>
</evidence>
<dbReference type="SUPFAM" id="SSF52540">
    <property type="entry name" value="P-loop containing nucleoside triphosphate hydrolases"/>
    <property type="match status" value="1"/>
</dbReference>
<protein>
    <recommendedName>
        <fullName evidence="3">AAA+ ATPase domain-containing protein</fullName>
    </recommendedName>
</protein>
<evidence type="ECO:0008006" key="3">
    <source>
        <dbReference type="Google" id="ProtNLM"/>
    </source>
</evidence>
<dbReference type="Proteomes" id="UP001519460">
    <property type="component" value="Unassembled WGS sequence"/>
</dbReference>
<evidence type="ECO:0000313" key="1">
    <source>
        <dbReference type="EMBL" id="KAK7500206.1"/>
    </source>
</evidence>
<keyword evidence="2" id="KW-1185">Reference proteome</keyword>
<proteinExistence type="predicted"/>
<name>A0ABD0LLR6_9CAEN</name>
<dbReference type="EMBL" id="JACVVK020000038">
    <property type="protein sequence ID" value="KAK7500206.1"/>
    <property type="molecule type" value="Genomic_DNA"/>
</dbReference>
<dbReference type="Pfam" id="PF04665">
    <property type="entry name" value="Pox_A32"/>
    <property type="match status" value="1"/>
</dbReference>
<dbReference type="Gene3D" id="3.40.50.300">
    <property type="entry name" value="P-loop containing nucleotide triphosphate hydrolases"/>
    <property type="match status" value="1"/>
</dbReference>
<comment type="caution">
    <text evidence="1">The sequence shown here is derived from an EMBL/GenBank/DDBJ whole genome shotgun (WGS) entry which is preliminary data.</text>
</comment>
<reference evidence="1 2" key="1">
    <citation type="journal article" date="2023" name="Sci. Data">
        <title>Genome assembly of the Korean intertidal mud-creeper Batillaria attramentaria.</title>
        <authorList>
            <person name="Patra A.K."/>
            <person name="Ho P.T."/>
            <person name="Jun S."/>
            <person name="Lee S.J."/>
            <person name="Kim Y."/>
            <person name="Won Y.J."/>
        </authorList>
    </citation>
    <scope>NUCLEOTIDE SEQUENCE [LARGE SCALE GENOMIC DNA]</scope>
    <source>
        <strain evidence="1">Wonlab-2016</strain>
    </source>
</reference>
<organism evidence="1 2">
    <name type="scientific">Batillaria attramentaria</name>
    <dbReference type="NCBI Taxonomy" id="370345"/>
    <lineage>
        <taxon>Eukaryota</taxon>
        <taxon>Metazoa</taxon>
        <taxon>Spiralia</taxon>
        <taxon>Lophotrochozoa</taxon>
        <taxon>Mollusca</taxon>
        <taxon>Gastropoda</taxon>
        <taxon>Caenogastropoda</taxon>
        <taxon>Sorbeoconcha</taxon>
        <taxon>Cerithioidea</taxon>
        <taxon>Batillariidae</taxon>
        <taxon>Batillaria</taxon>
    </lineage>
</organism>
<dbReference type="AlphaFoldDB" id="A0ABD0LLR6"/>
<gene>
    <name evidence="1" type="ORF">BaRGS_00008429</name>
</gene>
<dbReference type="InterPro" id="IPR027417">
    <property type="entry name" value="P-loop_NTPase"/>
</dbReference>